<reference evidence="2 3" key="1">
    <citation type="submission" date="2012-03" db="EMBL/GenBank/DDBJ databases">
        <title>The Genome Sequence of Bartonella vinsonii subsp. arupensis OK-94-513.</title>
        <authorList>
            <consortium name="The Broad Institute Genome Sequencing Platform"/>
            <consortium name="The Broad Institute Genome Sequencing Center for Infectious Disease"/>
            <person name="Feldgarden M."/>
            <person name="Kirby J."/>
            <person name="Kosoy M."/>
            <person name="Birtles R."/>
            <person name="Probert W.S."/>
            <person name="Chiaraviglio L."/>
            <person name="Young S.K."/>
            <person name="Zeng Q."/>
            <person name="Gargeya S."/>
            <person name="Fitzgerald M."/>
            <person name="Haas B."/>
            <person name="Abouelleil A."/>
            <person name="Alvarado L."/>
            <person name="Arachchi H.M."/>
            <person name="Berlin A."/>
            <person name="Chapman S.B."/>
            <person name="Gearin G."/>
            <person name="Goldberg J."/>
            <person name="Griggs A."/>
            <person name="Gujja S."/>
            <person name="Hansen M."/>
            <person name="Heiman D."/>
            <person name="Howarth C."/>
            <person name="Larimer J."/>
            <person name="Lui A."/>
            <person name="MacDonald P.J.P."/>
            <person name="McCowen C."/>
            <person name="Montmayeur A."/>
            <person name="Murphy C."/>
            <person name="Neiman D."/>
            <person name="Pearson M."/>
            <person name="Priest M."/>
            <person name="Roberts A."/>
            <person name="Saif S."/>
            <person name="Shea T."/>
            <person name="Sisk P."/>
            <person name="Stolte C."/>
            <person name="Sykes S."/>
            <person name="Wortman J."/>
            <person name="Nusbaum C."/>
            <person name="Birren B."/>
        </authorList>
    </citation>
    <scope>NUCLEOTIDE SEQUENCE [LARGE SCALE GENOMIC DNA]</scope>
    <source>
        <strain evidence="2 3">OK-94-513</strain>
    </source>
</reference>
<dbReference type="InterPro" id="IPR016187">
    <property type="entry name" value="CTDL_fold"/>
</dbReference>
<name>J1JTQ6_BARVI</name>
<protein>
    <submittedName>
        <fullName evidence="2">Uncharacterized protein</fullName>
    </submittedName>
</protein>
<dbReference type="AlphaFoldDB" id="J1JTQ6"/>
<evidence type="ECO:0000256" key="1">
    <source>
        <dbReference type="SAM" id="MobiDB-lite"/>
    </source>
</evidence>
<comment type="caution">
    <text evidence="2">The sequence shown here is derived from an EMBL/GenBank/DDBJ whole genome shotgun (WGS) entry which is preliminary data.</text>
</comment>
<gene>
    <name evidence="2" type="ORF">ME1_00824</name>
</gene>
<accession>J1JTQ6</accession>
<dbReference type="SUPFAM" id="SSF56436">
    <property type="entry name" value="C-type lectin-like"/>
    <property type="match status" value="1"/>
</dbReference>
<feature type="region of interest" description="Disordered" evidence="1">
    <location>
        <begin position="113"/>
        <end position="142"/>
    </location>
</feature>
<organism evidence="2 3">
    <name type="scientific">Bartonella vinsonii subsp. arupensis OK-94-513</name>
    <dbReference type="NCBI Taxonomy" id="1094562"/>
    <lineage>
        <taxon>Bacteria</taxon>
        <taxon>Pseudomonadati</taxon>
        <taxon>Pseudomonadota</taxon>
        <taxon>Alphaproteobacteria</taxon>
        <taxon>Hyphomicrobiales</taxon>
        <taxon>Bartonellaceae</taxon>
        <taxon>Bartonella</taxon>
    </lineage>
</organism>
<feature type="compositionally biased region" description="Low complexity" evidence="1">
    <location>
        <begin position="115"/>
        <end position="126"/>
    </location>
</feature>
<dbReference type="Proteomes" id="UP000002304">
    <property type="component" value="Unassembled WGS sequence"/>
</dbReference>
<evidence type="ECO:0000313" key="2">
    <source>
        <dbReference type="EMBL" id="EJF87860.1"/>
    </source>
</evidence>
<dbReference type="InterPro" id="IPR042095">
    <property type="entry name" value="SUMF_sf"/>
</dbReference>
<feature type="region of interest" description="Disordered" evidence="1">
    <location>
        <begin position="32"/>
        <end position="54"/>
    </location>
</feature>
<proteinExistence type="predicted"/>
<sequence>TTNRSHTDFSDDLRRVKKSLLNDEQFASAMYGSNDKTNIEGKKAPSSKHSGGHVDTANRRMISHIGCEDGCGYVWQYLSGIFAMQVQSTSTLWTSYKTEMNVLVGGGSWSNDGQSSASLRGVLSRGSRSEEVGARGCSRPNR</sequence>
<dbReference type="STRING" id="1094562.ME1_00824"/>
<dbReference type="PATRIC" id="fig|1094562.3.peg.917"/>
<dbReference type="Gene3D" id="3.90.1580.10">
    <property type="entry name" value="paralog of FGE (formylglycine-generating enzyme)"/>
    <property type="match status" value="1"/>
</dbReference>
<dbReference type="HOGENOM" id="CLU_1912952_0_0_5"/>
<evidence type="ECO:0000313" key="3">
    <source>
        <dbReference type="Proteomes" id="UP000002304"/>
    </source>
</evidence>
<dbReference type="EMBL" id="AILZ01000024">
    <property type="protein sequence ID" value="EJF87860.1"/>
    <property type="molecule type" value="Genomic_DNA"/>
</dbReference>
<feature type="non-terminal residue" evidence="2">
    <location>
        <position position="1"/>
    </location>
</feature>